<dbReference type="AlphaFoldDB" id="A0A8R7UAQ3"/>
<proteinExistence type="predicted"/>
<reference evidence="2" key="1">
    <citation type="journal article" date="2013" name="Nature">
        <title>Draft genome of the wheat A-genome progenitor Triticum urartu.</title>
        <authorList>
            <person name="Ling H.Q."/>
            <person name="Zhao S."/>
            <person name="Liu D."/>
            <person name="Wang J."/>
            <person name="Sun H."/>
            <person name="Zhang C."/>
            <person name="Fan H."/>
            <person name="Li D."/>
            <person name="Dong L."/>
            <person name="Tao Y."/>
            <person name="Gao C."/>
            <person name="Wu H."/>
            <person name="Li Y."/>
            <person name="Cui Y."/>
            <person name="Guo X."/>
            <person name="Zheng S."/>
            <person name="Wang B."/>
            <person name="Yu K."/>
            <person name="Liang Q."/>
            <person name="Yang W."/>
            <person name="Lou X."/>
            <person name="Chen J."/>
            <person name="Feng M."/>
            <person name="Jian J."/>
            <person name="Zhang X."/>
            <person name="Luo G."/>
            <person name="Jiang Y."/>
            <person name="Liu J."/>
            <person name="Wang Z."/>
            <person name="Sha Y."/>
            <person name="Zhang B."/>
            <person name="Wu H."/>
            <person name="Tang D."/>
            <person name="Shen Q."/>
            <person name="Xue P."/>
            <person name="Zou S."/>
            <person name="Wang X."/>
            <person name="Liu X."/>
            <person name="Wang F."/>
            <person name="Yang Y."/>
            <person name="An X."/>
            <person name="Dong Z."/>
            <person name="Zhang K."/>
            <person name="Zhang X."/>
            <person name="Luo M.C."/>
            <person name="Dvorak J."/>
            <person name="Tong Y."/>
            <person name="Wang J."/>
            <person name="Yang H."/>
            <person name="Li Z."/>
            <person name="Wang D."/>
            <person name="Zhang A."/>
            <person name="Wang J."/>
        </authorList>
    </citation>
    <scope>NUCLEOTIDE SEQUENCE</scope>
    <source>
        <strain evidence="2">cv. G1812</strain>
    </source>
</reference>
<reference evidence="1" key="2">
    <citation type="submission" date="2018-03" db="EMBL/GenBank/DDBJ databases">
        <title>The Triticum urartu genome reveals the dynamic nature of wheat genome evolution.</title>
        <authorList>
            <person name="Ling H."/>
            <person name="Ma B."/>
            <person name="Shi X."/>
            <person name="Liu H."/>
            <person name="Dong L."/>
            <person name="Sun H."/>
            <person name="Cao Y."/>
            <person name="Gao Q."/>
            <person name="Zheng S."/>
            <person name="Li Y."/>
            <person name="Yu Y."/>
            <person name="Du H."/>
            <person name="Qi M."/>
            <person name="Li Y."/>
            <person name="Yu H."/>
            <person name="Cui Y."/>
            <person name="Wang N."/>
            <person name="Chen C."/>
            <person name="Wu H."/>
            <person name="Zhao Y."/>
            <person name="Zhang J."/>
            <person name="Li Y."/>
            <person name="Zhou W."/>
            <person name="Zhang B."/>
            <person name="Hu W."/>
            <person name="Eijk M."/>
            <person name="Tang J."/>
            <person name="Witsenboer H."/>
            <person name="Zhao S."/>
            <person name="Li Z."/>
            <person name="Zhang A."/>
            <person name="Wang D."/>
            <person name="Liang C."/>
        </authorList>
    </citation>
    <scope>NUCLEOTIDE SEQUENCE [LARGE SCALE GENOMIC DNA]</scope>
    <source>
        <strain evidence="1">cv. G1812</strain>
    </source>
</reference>
<name>A0A8R7UAQ3_TRIUA</name>
<organism evidence="1 2">
    <name type="scientific">Triticum urartu</name>
    <name type="common">Red wild einkorn</name>
    <name type="synonym">Crithodium urartu</name>
    <dbReference type="NCBI Taxonomy" id="4572"/>
    <lineage>
        <taxon>Eukaryota</taxon>
        <taxon>Viridiplantae</taxon>
        <taxon>Streptophyta</taxon>
        <taxon>Embryophyta</taxon>
        <taxon>Tracheophyta</taxon>
        <taxon>Spermatophyta</taxon>
        <taxon>Magnoliopsida</taxon>
        <taxon>Liliopsida</taxon>
        <taxon>Poales</taxon>
        <taxon>Poaceae</taxon>
        <taxon>BOP clade</taxon>
        <taxon>Pooideae</taxon>
        <taxon>Triticodae</taxon>
        <taxon>Triticeae</taxon>
        <taxon>Triticinae</taxon>
        <taxon>Triticum</taxon>
    </lineage>
</organism>
<evidence type="ECO:0000313" key="2">
    <source>
        <dbReference type="Proteomes" id="UP000015106"/>
    </source>
</evidence>
<sequence>MVLNPHHSVAQHLNSFYGHHLKSELVFYQKSLLVLPLFAEVVLVLQLVGLTELQDWPQLQLPWTFASKPGWAQEPQSVVLREVDLPEYRPQFPFQHLLNVGRSLPVMVANPHHSVAQHVQSVYGHHLKIPDVRYAADDLSFLGLPGLPLVPVDAAPPASADIAAADLSFLGLPRLPL</sequence>
<dbReference type="Gramene" id="TuG1812G0400003996.01.T01">
    <property type="protein sequence ID" value="TuG1812G0400003996.01.T01"/>
    <property type="gene ID" value="TuG1812G0400003996.01"/>
</dbReference>
<dbReference type="EnsemblPlants" id="TuG1812G0400003996.01.T01">
    <property type="protein sequence ID" value="TuG1812G0400003996.01.T01"/>
    <property type="gene ID" value="TuG1812G0400003996.01"/>
</dbReference>
<protein>
    <submittedName>
        <fullName evidence="1">Uncharacterized protein</fullName>
    </submittedName>
</protein>
<keyword evidence="2" id="KW-1185">Reference proteome</keyword>
<dbReference type="Proteomes" id="UP000015106">
    <property type="component" value="Chromosome 4"/>
</dbReference>
<accession>A0A8R7UAQ3</accession>
<reference evidence="1" key="3">
    <citation type="submission" date="2022-06" db="UniProtKB">
        <authorList>
            <consortium name="EnsemblPlants"/>
        </authorList>
    </citation>
    <scope>IDENTIFICATION</scope>
</reference>
<evidence type="ECO:0000313" key="1">
    <source>
        <dbReference type="EnsemblPlants" id="TuG1812G0400003996.01.T01"/>
    </source>
</evidence>